<dbReference type="SUPFAM" id="SSF47031">
    <property type="entry name" value="Second domain of FERM"/>
    <property type="match status" value="1"/>
</dbReference>
<evidence type="ECO:0000256" key="3">
    <source>
        <dbReference type="ARBA" id="ARBA00022553"/>
    </source>
</evidence>
<dbReference type="GO" id="GO:0003779">
    <property type="term" value="F:actin binding"/>
    <property type="evidence" value="ECO:0007669"/>
    <property type="project" value="UniProtKB-KW"/>
</dbReference>
<feature type="compositionally biased region" description="Basic and acidic residues" evidence="6">
    <location>
        <begin position="770"/>
        <end position="782"/>
    </location>
</feature>
<proteinExistence type="predicted"/>
<dbReference type="InterPro" id="IPR008379">
    <property type="entry name" value="Band_4.1_C"/>
</dbReference>
<dbReference type="Proteomes" id="UP000637704">
    <property type="component" value="Unassembled WGS sequence"/>
</dbReference>
<evidence type="ECO:0000256" key="1">
    <source>
        <dbReference type="ARBA" id="ARBA00004245"/>
    </source>
</evidence>
<feature type="non-terminal residue" evidence="8">
    <location>
        <position position="924"/>
    </location>
</feature>
<dbReference type="InterPro" id="IPR007477">
    <property type="entry name" value="SAB_dom"/>
</dbReference>
<dbReference type="GO" id="GO:0005886">
    <property type="term" value="C:plasma membrane"/>
    <property type="evidence" value="ECO:0007669"/>
    <property type="project" value="TreeGrafter"/>
</dbReference>
<sequence length="924" mass="103594">MTTEVGSETEVKKDSDQLGPDKAKDKPEEASETPENQKSKETSSEEAKDSSSVPAPTSQSSPSSQKKEKTSPESKGISRFLPPWLKKQKSYTLAEPKDETKKRTGEQIAEESECQTPEGVSQPKKSLEVLVAEDQQNAKADDKEENHSVSSAETQVCPAKEDGKEAKVEQVAEEKEEKPEGKEKKETKEVQTAETKPENIPQKSPKKIKTVQCKVMLLDGTEYSCDLEKRAKGQVLFDKVCEHLNLLEKDYFGLLFYENSEQKNWLDSSKEIKRQIRSNNTLSVLGFVRFSPPSFLLSCRYFLCLQLRQDIASGRLPCSFVTHTLLGSYTLQAELGDHDPEEHRSDYISEFQFAPNQTQEMEEKVAELHKTHRGLTPAQADSQFLENAKRLSMYGVDLHHAKDSEGVDIMLGVCANGLLIYKDRLRINRFAWPKILKISYKRSNFYIKVRPAETEQFESIIGFKLPNHRAAKRLWKVCVEHHTFFRLVSPEQPPKAKFLTLGSKFRYSGRTQAQTRQASNLIDRPAPYFERTSSKRVSRSLDGAPMGITDLSLLRDFHATGVQAAGEKGVDSEAAGQAKLNEGDGEDGSPVKTPQLELTQDGKSNSLRVDGENIYVRHSNLMLEDLDRTQDDLLKHQASISELKRNFMESTPEPRPNEWEKRRITPLSLQTQGSSHETLDIVEEKKQAEVGIEEVILIDETNKGKMQVATDAGETCKVEHLSKKDSSSLPSDSSSSSSSSESEDEEVGEYQPHHRAIEEVIREEQEEEEDMKRKGHEEKIQHVEVTPESSKLNVPVEHAQVTAEDMVQKNAVTIATEEKILSEEIKQDLGEEKEEEQLKLNGDVSHVDIDVAPQIICCSEPPVVKTEMVTISDATQRTEISTKEVPIVQTETKTITYESPQFDGSAGGNAGVLLSAQTITSESI</sequence>
<dbReference type="PROSITE" id="PS00661">
    <property type="entry name" value="FERM_2"/>
    <property type="match status" value="1"/>
</dbReference>
<dbReference type="CDD" id="cd13184">
    <property type="entry name" value="FERM_C_4_1_family"/>
    <property type="match status" value="1"/>
</dbReference>
<dbReference type="GO" id="GO:0030866">
    <property type="term" value="P:cortical actin cytoskeleton organization"/>
    <property type="evidence" value="ECO:0007669"/>
    <property type="project" value="InterPro"/>
</dbReference>
<feature type="compositionally biased region" description="Basic and acidic residues" evidence="6">
    <location>
        <begin position="751"/>
        <end position="763"/>
    </location>
</feature>
<dbReference type="GO" id="GO:0031032">
    <property type="term" value="P:actomyosin structure organization"/>
    <property type="evidence" value="ECO:0007669"/>
    <property type="project" value="TreeGrafter"/>
</dbReference>
<dbReference type="Pfam" id="PF00373">
    <property type="entry name" value="FERM_M"/>
    <property type="match status" value="1"/>
</dbReference>
<dbReference type="FunFam" id="3.10.20.90:FF:000002">
    <property type="entry name" value="Erythrocyte protein band 4.1-like 3"/>
    <property type="match status" value="1"/>
</dbReference>
<dbReference type="Pfam" id="PF04382">
    <property type="entry name" value="SAB"/>
    <property type="match status" value="2"/>
</dbReference>
<dbReference type="AlphaFoldDB" id="A0A851Y1D3"/>
<dbReference type="Pfam" id="PF05902">
    <property type="entry name" value="4_1_CTD"/>
    <property type="match status" value="1"/>
</dbReference>
<dbReference type="Pfam" id="PF09379">
    <property type="entry name" value="FERM_N"/>
    <property type="match status" value="1"/>
</dbReference>
<dbReference type="Pfam" id="PF08736">
    <property type="entry name" value="FA"/>
    <property type="match status" value="1"/>
</dbReference>
<evidence type="ECO:0000256" key="2">
    <source>
        <dbReference type="ARBA" id="ARBA00022490"/>
    </source>
</evidence>
<reference evidence="8" key="1">
    <citation type="submission" date="2019-09" db="EMBL/GenBank/DDBJ databases">
        <title>Bird 10,000 Genomes (B10K) Project - Family phase.</title>
        <authorList>
            <person name="Zhang G."/>
        </authorList>
    </citation>
    <scope>NUCLEOTIDE SEQUENCE</scope>
    <source>
        <strain evidence="8">B10K-DU-025-06</strain>
        <tissue evidence="8">Mixed tissue sample</tissue>
    </source>
</reference>
<dbReference type="PANTHER" id="PTHR23280:SF17">
    <property type="entry name" value="BAND 4.1-LIKE PROTEIN 2"/>
    <property type="match status" value="1"/>
</dbReference>
<evidence type="ECO:0000256" key="4">
    <source>
        <dbReference type="ARBA" id="ARBA00023203"/>
    </source>
</evidence>
<dbReference type="PROSITE" id="PS50057">
    <property type="entry name" value="FERM_3"/>
    <property type="match status" value="1"/>
</dbReference>
<feature type="compositionally biased region" description="Low complexity" evidence="6">
    <location>
        <begin position="50"/>
        <end position="64"/>
    </location>
</feature>
<dbReference type="Pfam" id="PF09380">
    <property type="entry name" value="FERM_C"/>
    <property type="match status" value="1"/>
</dbReference>
<dbReference type="InterPro" id="IPR019747">
    <property type="entry name" value="FERM_CS"/>
</dbReference>
<feature type="compositionally biased region" description="Basic and acidic residues" evidence="6">
    <location>
        <begin position="9"/>
        <end position="49"/>
    </location>
</feature>
<comment type="subcellular location">
    <subcellularLocation>
        <location evidence="1">Cytoplasm</location>
        <location evidence="1">Cytoskeleton</location>
    </subcellularLocation>
</comment>
<dbReference type="FunFam" id="2.30.29.30:FF:000001">
    <property type="entry name" value="Erythrocyte membrane protein band 4.1"/>
    <property type="match status" value="1"/>
</dbReference>
<dbReference type="InterPro" id="IPR035963">
    <property type="entry name" value="FERM_2"/>
</dbReference>
<keyword evidence="2" id="KW-0963">Cytoplasm</keyword>
<dbReference type="InterPro" id="IPR011993">
    <property type="entry name" value="PH-like_dom_sf"/>
</dbReference>
<dbReference type="InterPro" id="IPR014352">
    <property type="entry name" value="FERM/acyl-CoA-bd_prot_sf"/>
</dbReference>
<dbReference type="GO" id="GO:0005198">
    <property type="term" value="F:structural molecule activity"/>
    <property type="evidence" value="ECO:0007669"/>
    <property type="project" value="InterPro"/>
</dbReference>
<dbReference type="GO" id="GO:0005856">
    <property type="term" value="C:cytoskeleton"/>
    <property type="evidence" value="ECO:0007669"/>
    <property type="project" value="UniProtKB-SubCell"/>
</dbReference>
<dbReference type="InterPro" id="IPR018979">
    <property type="entry name" value="FERM_N"/>
</dbReference>
<dbReference type="SMART" id="SM01195">
    <property type="entry name" value="FA"/>
    <property type="match status" value="1"/>
</dbReference>
<dbReference type="EMBL" id="WBNI01001292">
    <property type="protein sequence ID" value="NXD71263.1"/>
    <property type="molecule type" value="Genomic_DNA"/>
</dbReference>
<name>A0A851Y1D3_EOLRO</name>
<keyword evidence="5" id="KW-0206">Cytoskeleton</keyword>
<evidence type="ECO:0000259" key="7">
    <source>
        <dbReference type="PROSITE" id="PS50057"/>
    </source>
</evidence>
<gene>
    <name evidence="8" type="primary">Epb41l2_1</name>
    <name evidence="8" type="ORF">EOLROS_R08655</name>
</gene>
<dbReference type="SUPFAM" id="SSF50729">
    <property type="entry name" value="PH domain-like"/>
    <property type="match status" value="1"/>
</dbReference>
<feature type="region of interest" description="Disordered" evidence="6">
    <location>
        <begin position="1"/>
        <end position="204"/>
    </location>
</feature>
<dbReference type="Gene3D" id="1.20.80.10">
    <property type="match status" value="1"/>
</dbReference>
<dbReference type="Gene3D" id="3.10.20.90">
    <property type="entry name" value="Phosphatidylinositol 3-kinase Catalytic Subunit, Chain A, domain 1"/>
    <property type="match status" value="1"/>
</dbReference>
<evidence type="ECO:0000313" key="9">
    <source>
        <dbReference type="Proteomes" id="UP000637704"/>
    </source>
</evidence>
<feature type="non-terminal residue" evidence="8">
    <location>
        <position position="1"/>
    </location>
</feature>
<feature type="domain" description="FERM" evidence="7">
    <location>
        <begin position="211"/>
        <end position="489"/>
    </location>
</feature>
<feature type="region of interest" description="Disordered" evidence="6">
    <location>
        <begin position="716"/>
        <end position="793"/>
    </location>
</feature>
<dbReference type="InterPro" id="IPR014847">
    <property type="entry name" value="FA"/>
</dbReference>
<dbReference type="SUPFAM" id="SSF54236">
    <property type="entry name" value="Ubiquitin-like"/>
    <property type="match status" value="1"/>
</dbReference>
<protein>
    <submittedName>
        <fullName evidence="8">E41L2 protein</fullName>
    </submittedName>
</protein>
<dbReference type="SMART" id="SM01196">
    <property type="entry name" value="FERM_C"/>
    <property type="match status" value="1"/>
</dbReference>
<feature type="region of interest" description="Disordered" evidence="6">
    <location>
        <begin position="579"/>
        <end position="605"/>
    </location>
</feature>
<accession>A0A851Y1D3</accession>
<evidence type="ECO:0000313" key="8">
    <source>
        <dbReference type="EMBL" id="NXD71263.1"/>
    </source>
</evidence>
<dbReference type="FunFam" id="1.20.80.10:FF:000001">
    <property type="entry name" value="Erythrocyte membrane protein band 4.1"/>
    <property type="match status" value="1"/>
</dbReference>
<dbReference type="PRINTS" id="PR00935">
    <property type="entry name" value="BAND41"/>
</dbReference>
<feature type="compositionally biased region" description="Basic and acidic residues" evidence="6">
    <location>
        <begin position="95"/>
        <end position="105"/>
    </location>
</feature>
<dbReference type="PANTHER" id="PTHR23280">
    <property type="entry name" value="4.1 G PROTEIN"/>
    <property type="match status" value="1"/>
</dbReference>
<comment type="caution">
    <text evidence="8">The sequence shown here is derived from an EMBL/GenBank/DDBJ whole genome shotgun (WGS) entry which is preliminary data.</text>
</comment>
<dbReference type="InterPro" id="IPR019748">
    <property type="entry name" value="FERM_central"/>
</dbReference>
<feature type="compositionally biased region" description="Basic and acidic residues" evidence="6">
    <location>
        <begin position="716"/>
        <end position="726"/>
    </location>
</feature>
<dbReference type="CDD" id="cd14473">
    <property type="entry name" value="FERM_B-lobe"/>
    <property type="match status" value="1"/>
</dbReference>
<keyword evidence="3" id="KW-0597">Phosphoprotein</keyword>
<feature type="compositionally biased region" description="Basic and acidic residues" evidence="6">
    <location>
        <begin position="159"/>
        <end position="197"/>
    </location>
</feature>
<feature type="compositionally biased region" description="Polar residues" evidence="6">
    <location>
        <begin position="596"/>
        <end position="605"/>
    </location>
</feature>
<dbReference type="PIRSF" id="PIRSF002304">
    <property type="entry name" value="Membrane_skeletal_4_1"/>
    <property type="match status" value="1"/>
</dbReference>
<organism evidence="8 9">
    <name type="scientific">Eolophus roseicapilla</name>
    <name type="common">Galah cockatoo</name>
    <name type="synonym">Cacatua roseicapilla</name>
    <dbReference type="NCBI Taxonomy" id="176039"/>
    <lineage>
        <taxon>Eukaryota</taxon>
        <taxon>Metazoa</taxon>
        <taxon>Chordata</taxon>
        <taxon>Craniata</taxon>
        <taxon>Vertebrata</taxon>
        <taxon>Euteleostomi</taxon>
        <taxon>Archelosauria</taxon>
        <taxon>Archosauria</taxon>
        <taxon>Dinosauria</taxon>
        <taxon>Saurischia</taxon>
        <taxon>Theropoda</taxon>
        <taxon>Coelurosauria</taxon>
        <taxon>Aves</taxon>
        <taxon>Neognathae</taxon>
        <taxon>Neoaves</taxon>
        <taxon>Telluraves</taxon>
        <taxon>Australaves</taxon>
        <taxon>Psittaciformes</taxon>
        <taxon>Cacatuidae</taxon>
        <taxon>Eolophus</taxon>
    </lineage>
</organism>
<feature type="compositionally biased region" description="Low complexity" evidence="6">
    <location>
        <begin position="727"/>
        <end position="740"/>
    </location>
</feature>
<dbReference type="InterPro" id="IPR018980">
    <property type="entry name" value="FERM_PH-like_C"/>
</dbReference>
<evidence type="ECO:0000256" key="5">
    <source>
        <dbReference type="ARBA" id="ARBA00023212"/>
    </source>
</evidence>
<keyword evidence="9" id="KW-1185">Reference proteome</keyword>
<evidence type="ECO:0000256" key="6">
    <source>
        <dbReference type="SAM" id="MobiDB-lite"/>
    </source>
</evidence>
<dbReference type="InterPro" id="IPR000299">
    <property type="entry name" value="FERM_domain"/>
</dbReference>
<dbReference type="InterPro" id="IPR000798">
    <property type="entry name" value="Ez/rad/moesin-like"/>
</dbReference>
<dbReference type="Gene3D" id="2.30.29.30">
    <property type="entry name" value="Pleckstrin-homology domain (PH domain)/Phosphotyrosine-binding domain (PTB)"/>
    <property type="match status" value="1"/>
</dbReference>
<dbReference type="InterPro" id="IPR019749">
    <property type="entry name" value="Band_41_domain"/>
</dbReference>
<keyword evidence="4" id="KW-0009">Actin-binding</keyword>
<dbReference type="SMART" id="SM00295">
    <property type="entry name" value="B41"/>
    <property type="match status" value="1"/>
</dbReference>
<dbReference type="InterPro" id="IPR029071">
    <property type="entry name" value="Ubiquitin-like_domsf"/>
</dbReference>
<dbReference type="PRINTS" id="PR00661">
    <property type="entry name" value="ERMFAMILY"/>
</dbReference>